<reference evidence="3 4" key="1">
    <citation type="submission" date="2015-06" db="EMBL/GenBank/DDBJ databases">
        <title>Expansion of signal transduction pathways in fungi by whole-genome duplication.</title>
        <authorList>
            <consortium name="DOE Joint Genome Institute"/>
            <person name="Corrochano L.M."/>
            <person name="Kuo A."/>
            <person name="Marcet-Houben M."/>
            <person name="Polaino S."/>
            <person name="Salamov A."/>
            <person name="Villalobos J.M."/>
            <person name="Alvarez M.I."/>
            <person name="Avalos J."/>
            <person name="Benito E.P."/>
            <person name="Benoit I."/>
            <person name="Burger G."/>
            <person name="Camino L.P."/>
            <person name="Canovas D."/>
            <person name="Cerda-Olmedo E."/>
            <person name="Cheng J.-F."/>
            <person name="Dominguez A."/>
            <person name="Elias M."/>
            <person name="Eslava A.P."/>
            <person name="Glaser F."/>
            <person name="Grimwood J."/>
            <person name="Gutierrez G."/>
            <person name="Heitman J."/>
            <person name="Henrissat B."/>
            <person name="Iturriaga E.A."/>
            <person name="Lang B.F."/>
            <person name="Lavin J.L."/>
            <person name="Lee S."/>
            <person name="Li W."/>
            <person name="Lindquist E."/>
            <person name="Lopez-Garcia S."/>
            <person name="Luque E.M."/>
            <person name="Marcos A.T."/>
            <person name="Martin J."/>
            <person name="Mccluskey K."/>
            <person name="Medina H.R."/>
            <person name="Miralles-Duran A."/>
            <person name="Miyazaki A."/>
            <person name="Munoz-Torres E."/>
            <person name="Oguiza J.A."/>
            <person name="Ohm R."/>
            <person name="Olmedo M."/>
            <person name="Orejas M."/>
            <person name="Ortiz-Castellanos L."/>
            <person name="Pisabarro A.G."/>
            <person name="Rodriguez-Romero J."/>
            <person name="Ruiz-Herrera J."/>
            <person name="Ruiz-Vazquez R."/>
            <person name="Sanz C."/>
            <person name="Schackwitz W."/>
            <person name="Schmutz J."/>
            <person name="Shahriari M."/>
            <person name="Shelest E."/>
            <person name="Silva-Franco F."/>
            <person name="Soanes D."/>
            <person name="Syed K."/>
            <person name="Tagua V.G."/>
            <person name="Talbot N.J."/>
            <person name="Thon M."/>
            <person name="De Vries R.P."/>
            <person name="Wiebenga A."/>
            <person name="Yadav J.S."/>
            <person name="Braun E.L."/>
            <person name="Baker S."/>
            <person name="Garre V."/>
            <person name="Horwitz B."/>
            <person name="Torres-Martinez S."/>
            <person name="Idnurm A."/>
            <person name="Herrera-Estrella A."/>
            <person name="Gabaldon T."/>
            <person name="Grigoriev I.V."/>
        </authorList>
    </citation>
    <scope>NUCLEOTIDE SEQUENCE [LARGE SCALE GENOMIC DNA]</scope>
    <source>
        <strain evidence="3 4">CBS 277.49</strain>
    </source>
</reference>
<comment type="caution">
    <text evidence="3">The sequence shown here is derived from an EMBL/GenBank/DDBJ whole genome shotgun (WGS) entry which is preliminary data.</text>
</comment>
<name>A0A168KAN0_MUCCL</name>
<dbReference type="OrthoDB" id="10380586at2759"/>
<dbReference type="AlphaFoldDB" id="A0A168KAN0"/>
<evidence type="ECO:0000313" key="3">
    <source>
        <dbReference type="EMBL" id="OAD02183.1"/>
    </source>
</evidence>
<feature type="signal peptide" evidence="2">
    <location>
        <begin position="1"/>
        <end position="25"/>
    </location>
</feature>
<gene>
    <name evidence="3" type="ORF">MUCCIDRAFT_164121</name>
</gene>
<dbReference type="EMBL" id="AMYB01000005">
    <property type="protein sequence ID" value="OAD02183.1"/>
    <property type="molecule type" value="Genomic_DNA"/>
</dbReference>
<dbReference type="Proteomes" id="UP000077051">
    <property type="component" value="Unassembled WGS sequence"/>
</dbReference>
<sequence length="129" mass="14016">MKSTTFGLLFSLALVYALMVVAVDAKKSFHKRSLAKRYTDSEGIYYGDDQYYTPKAPRVKHAKTPVAAKPVVAEPVTAAPVVQEAPKDATAAAPAAPAAPVKKARPYDPEQEEHEGEEADEEEPDEVED</sequence>
<organism evidence="3 4">
    <name type="scientific">Mucor lusitanicus CBS 277.49</name>
    <dbReference type="NCBI Taxonomy" id="747725"/>
    <lineage>
        <taxon>Eukaryota</taxon>
        <taxon>Fungi</taxon>
        <taxon>Fungi incertae sedis</taxon>
        <taxon>Mucoromycota</taxon>
        <taxon>Mucoromycotina</taxon>
        <taxon>Mucoromycetes</taxon>
        <taxon>Mucorales</taxon>
        <taxon>Mucorineae</taxon>
        <taxon>Mucoraceae</taxon>
        <taxon>Mucor</taxon>
    </lineage>
</organism>
<accession>A0A168KAN0</accession>
<feature type="chain" id="PRO_5007898397" evidence="2">
    <location>
        <begin position="26"/>
        <end position="129"/>
    </location>
</feature>
<protein>
    <submittedName>
        <fullName evidence="3">Uncharacterized protein</fullName>
    </submittedName>
</protein>
<feature type="compositionally biased region" description="Low complexity" evidence="1">
    <location>
        <begin position="84"/>
        <end position="101"/>
    </location>
</feature>
<keyword evidence="2" id="KW-0732">Signal</keyword>
<proteinExistence type="predicted"/>
<evidence type="ECO:0000313" key="4">
    <source>
        <dbReference type="Proteomes" id="UP000077051"/>
    </source>
</evidence>
<dbReference type="VEuPathDB" id="FungiDB:MUCCIDRAFT_164121"/>
<evidence type="ECO:0000256" key="1">
    <source>
        <dbReference type="SAM" id="MobiDB-lite"/>
    </source>
</evidence>
<feature type="region of interest" description="Disordered" evidence="1">
    <location>
        <begin position="84"/>
        <end position="129"/>
    </location>
</feature>
<keyword evidence="4" id="KW-1185">Reference proteome</keyword>
<feature type="compositionally biased region" description="Acidic residues" evidence="1">
    <location>
        <begin position="109"/>
        <end position="129"/>
    </location>
</feature>
<evidence type="ECO:0000256" key="2">
    <source>
        <dbReference type="SAM" id="SignalP"/>
    </source>
</evidence>